<dbReference type="Proteomes" id="UP000789366">
    <property type="component" value="Unassembled WGS sequence"/>
</dbReference>
<comment type="caution">
    <text evidence="1">The sequence shown here is derived from an EMBL/GenBank/DDBJ whole genome shotgun (WGS) entry which is preliminary data.</text>
</comment>
<accession>A0ACA9LKF6</accession>
<dbReference type="EMBL" id="CAJVPW010004204">
    <property type="protein sequence ID" value="CAG8536449.1"/>
    <property type="molecule type" value="Genomic_DNA"/>
</dbReference>
<proteinExistence type="predicted"/>
<evidence type="ECO:0000313" key="2">
    <source>
        <dbReference type="Proteomes" id="UP000789366"/>
    </source>
</evidence>
<evidence type="ECO:0000313" key="1">
    <source>
        <dbReference type="EMBL" id="CAG8536449.1"/>
    </source>
</evidence>
<sequence>MKEIVNNVKELGEILKFRDYFKVLSEEKIEITCETECIFTENEIVLCFDISNLQLYILSNNNRENIVYDKNFAVVNDRLEYIKYYLSEYNKYFKAIFEETDLNKLKDFWKSAIEKSIFTLNNKNKLQDLCELRINDLKTKNQENIFLIIKEDISKETQLRENKLKQLSDQYYDQIKRELFVNNNIADLCDRRSIDKRIKQLKNVNLSGDRDVNTLQKQRTKKLDNRLSQQEIARYDNYRLINTIDEDYLNDLKSKQELQELCEFQLQELAKEFQEMQNYNFIKKILLGYLKILPYRQFNDTLDNRKQIDNLINFFKKLSDNEKQKYQDIRIAINNLYKDKFKECYFINSNDEDYKKIFTNITDAKISDDKIKDEILRVANEYNNAKTITESELNKILKENKKVIVSSIINSNYISSIAIIFEQYKK</sequence>
<reference evidence="1" key="1">
    <citation type="submission" date="2021-06" db="EMBL/GenBank/DDBJ databases">
        <authorList>
            <person name="Kallberg Y."/>
            <person name="Tangrot J."/>
            <person name="Rosling A."/>
        </authorList>
    </citation>
    <scope>NUCLEOTIDE SEQUENCE</scope>
    <source>
        <strain evidence="1">28 12/20/2015</strain>
    </source>
</reference>
<organism evidence="1 2">
    <name type="scientific">Cetraspora pellucida</name>
    <dbReference type="NCBI Taxonomy" id="1433469"/>
    <lineage>
        <taxon>Eukaryota</taxon>
        <taxon>Fungi</taxon>
        <taxon>Fungi incertae sedis</taxon>
        <taxon>Mucoromycota</taxon>
        <taxon>Glomeromycotina</taxon>
        <taxon>Glomeromycetes</taxon>
        <taxon>Diversisporales</taxon>
        <taxon>Gigasporaceae</taxon>
        <taxon>Cetraspora</taxon>
    </lineage>
</organism>
<feature type="non-terminal residue" evidence="1">
    <location>
        <position position="426"/>
    </location>
</feature>
<name>A0ACA9LKF6_9GLOM</name>
<keyword evidence="2" id="KW-1185">Reference proteome</keyword>
<protein>
    <submittedName>
        <fullName evidence="1">8481_t:CDS:1</fullName>
    </submittedName>
</protein>
<gene>
    <name evidence="1" type="ORF">SPELUC_LOCUS4602</name>
</gene>